<keyword evidence="1" id="KW-0436">Ligase</keyword>
<dbReference type="RefSeq" id="WP_380637992.1">
    <property type="nucleotide sequence ID" value="NZ_JBHSQO010000020.1"/>
</dbReference>
<dbReference type="EMBL" id="JBHSQO010000020">
    <property type="protein sequence ID" value="MFC6091692.1"/>
    <property type="molecule type" value="Genomic_DNA"/>
</dbReference>
<reference evidence="5" key="1">
    <citation type="journal article" date="2019" name="Int. J. Syst. Evol. Microbiol.">
        <title>The Global Catalogue of Microorganisms (GCM) 10K type strain sequencing project: providing services to taxonomists for standard genome sequencing and annotation.</title>
        <authorList>
            <consortium name="The Broad Institute Genomics Platform"/>
            <consortium name="The Broad Institute Genome Sequencing Center for Infectious Disease"/>
            <person name="Wu L."/>
            <person name="Ma J."/>
        </authorList>
    </citation>
    <scope>NUCLEOTIDE SEQUENCE [LARGE SCALE GENOMIC DNA]</scope>
    <source>
        <strain evidence="5">CGMCC 4.7246</strain>
    </source>
</reference>
<accession>A0ABW1PA62</accession>
<dbReference type="Pfam" id="PF19302">
    <property type="entry name" value="DUF5915"/>
    <property type="match status" value="1"/>
</dbReference>
<evidence type="ECO:0000313" key="5">
    <source>
        <dbReference type="Proteomes" id="UP001596220"/>
    </source>
</evidence>
<dbReference type="SUPFAM" id="SSF47323">
    <property type="entry name" value="Anticodon-binding domain of a subclass of class I aminoacyl-tRNA synthetases"/>
    <property type="match status" value="1"/>
</dbReference>
<comment type="caution">
    <text evidence="4">The sequence shown here is derived from an EMBL/GenBank/DDBJ whole genome shotgun (WGS) entry which is preliminary data.</text>
</comment>
<organism evidence="4 5">
    <name type="scientific">Saccharothrix lopnurensis</name>
    <dbReference type="NCBI Taxonomy" id="1670621"/>
    <lineage>
        <taxon>Bacteria</taxon>
        <taxon>Bacillati</taxon>
        <taxon>Actinomycetota</taxon>
        <taxon>Actinomycetes</taxon>
        <taxon>Pseudonocardiales</taxon>
        <taxon>Pseudonocardiaceae</taxon>
        <taxon>Saccharothrix</taxon>
    </lineage>
</organism>
<gene>
    <name evidence="4" type="ORF">ACFP3R_20665</name>
</gene>
<name>A0ABW1PA62_9PSEU</name>
<dbReference type="InterPro" id="IPR009080">
    <property type="entry name" value="tRNAsynth_Ia_anticodon-bd"/>
</dbReference>
<evidence type="ECO:0000256" key="1">
    <source>
        <dbReference type="ARBA" id="ARBA00022598"/>
    </source>
</evidence>
<dbReference type="PANTHER" id="PTHR42780:SF1">
    <property type="entry name" value="ISOLEUCINE--TRNA LIGASE, CYTOPLASMIC"/>
    <property type="match status" value="1"/>
</dbReference>
<keyword evidence="5" id="KW-1185">Reference proteome</keyword>
<sequence length="203" mass="21571">MTRDLLDDVGDELNVKVIQPLDAASEVVDVRVKANFRELGRRFGKRTQRVADVITAEDPGAVVASLRDTGSFTVPLDGEALALGAEDVLVTEVPRTGWVVESQRGVTIALDTASTPELEAEGIARDVVRVVQQARRDADLEVSDRIALVVGAPREVREAVRAHREFVAHDTLAGSLTLVDDLDGGFPGTVGNAVGITVAVARG</sequence>
<dbReference type="InterPro" id="IPR023586">
    <property type="entry name" value="Ile-tRNA-ligase_type2"/>
</dbReference>
<protein>
    <submittedName>
        <fullName evidence="4">DUF5915 domain-containing protein</fullName>
    </submittedName>
</protein>
<evidence type="ECO:0000313" key="4">
    <source>
        <dbReference type="EMBL" id="MFC6091692.1"/>
    </source>
</evidence>
<keyword evidence="2" id="KW-0547">Nucleotide-binding</keyword>
<evidence type="ECO:0000256" key="3">
    <source>
        <dbReference type="ARBA" id="ARBA00022840"/>
    </source>
</evidence>
<dbReference type="Proteomes" id="UP001596220">
    <property type="component" value="Unassembled WGS sequence"/>
</dbReference>
<proteinExistence type="predicted"/>
<keyword evidence="3" id="KW-0067">ATP-binding</keyword>
<dbReference type="PANTHER" id="PTHR42780">
    <property type="entry name" value="SOLEUCYL-TRNA SYNTHETASE"/>
    <property type="match status" value="1"/>
</dbReference>
<evidence type="ECO:0000256" key="2">
    <source>
        <dbReference type="ARBA" id="ARBA00022741"/>
    </source>
</evidence>